<proteinExistence type="predicted"/>
<feature type="transmembrane region" description="Helical" evidence="1">
    <location>
        <begin position="12"/>
        <end position="35"/>
    </location>
</feature>
<sequence>MNVEKTLKLSLLYGAAVSILIAIVGSVVGALVAGLAGLLSALIGAAVGFLFVGITALSLLIAVRTTKDDPSSPVFFVIIMGAWLVKLVGFIGFVAVFRGVDALDPVALFVALVAAAVGSVGADVVAVLRSRIPYADPPLPGDAADSSDRASS</sequence>
<keyword evidence="1" id="KW-0472">Membrane</keyword>
<dbReference type="KEGG" id="malk:MalAC0309_1852"/>
<feature type="transmembrane region" description="Helical" evidence="1">
    <location>
        <begin position="106"/>
        <end position="128"/>
    </location>
</feature>
<dbReference type="OrthoDB" id="5117309at2"/>
<reference evidence="3" key="1">
    <citation type="submission" date="2015-12" db="EMBL/GenBank/DDBJ databases">
        <authorList>
            <person name="Shamseldin A."/>
            <person name="Moawad H."/>
            <person name="Abd El-Rahim W.M."/>
            <person name="Sadowsky M.J."/>
        </authorList>
    </citation>
    <scope>NUCLEOTIDE SEQUENCE [LARGE SCALE GENOMIC DNA]</scope>
    <source>
        <strain evidence="3">JAM AC0309</strain>
    </source>
</reference>
<evidence type="ECO:0000313" key="2">
    <source>
        <dbReference type="EMBL" id="BAU32700.1"/>
    </source>
</evidence>
<dbReference type="Proteomes" id="UP000218965">
    <property type="component" value="Chromosome"/>
</dbReference>
<accession>A0A0U5BQ23</accession>
<gene>
    <name evidence="2" type="ORF">MalAC0309_1852</name>
</gene>
<evidence type="ECO:0000313" key="3">
    <source>
        <dbReference type="Proteomes" id="UP000218965"/>
    </source>
</evidence>
<keyword evidence="1" id="KW-1133">Transmembrane helix</keyword>
<dbReference type="RefSeq" id="WP_096422069.1">
    <property type="nucleotide sequence ID" value="NZ_AP017315.1"/>
</dbReference>
<organism evidence="2 3">
    <name type="scientific">Microcella alkaliphila</name>
    <dbReference type="NCBI Taxonomy" id="279828"/>
    <lineage>
        <taxon>Bacteria</taxon>
        <taxon>Bacillati</taxon>
        <taxon>Actinomycetota</taxon>
        <taxon>Actinomycetes</taxon>
        <taxon>Micrococcales</taxon>
        <taxon>Microbacteriaceae</taxon>
        <taxon>Microcella</taxon>
    </lineage>
</organism>
<feature type="transmembrane region" description="Helical" evidence="1">
    <location>
        <begin position="74"/>
        <end position="100"/>
    </location>
</feature>
<dbReference type="AlphaFoldDB" id="A0A0U5BQ23"/>
<reference evidence="2 3" key="2">
    <citation type="submission" date="2016-01" db="EMBL/GenBank/DDBJ databases">
        <title>Microcella alkaliphila JAM AC0309 whole genome shotgun sequence.</title>
        <authorList>
            <person name="Kurata A."/>
            <person name="Hirose Y."/>
            <person name="Kishimoto N."/>
            <person name="Kobayashi T."/>
        </authorList>
    </citation>
    <scope>NUCLEOTIDE SEQUENCE [LARGE SCALE GENOMIC DNA]</scope>
    <source>
        <strain evidence="2 3">JAM AC0309</strain>
    </source>
</reference>
<keyword evidence="1" id="KW-0812">Transmembrane</keyword>
<name>A0A0U5BQ23_9MICO</name>
<protein>
    <submittedName>
        <fullName evidence="2">ATP synthase protein I</fullName>
    </submittedName>
</protein>
<dbReference type="EMBL" id="AP017315">
    <property type="protein sequence ID" value="BAU32700.1"/>
    <property type="molecule type" value="Genomic_DNA"/>
</dbReference>
<evidence type="ECO:0000256" key="1">
    <source>
        <dbReference type="SAM" id="Phobius"/>
    </source>
</evidence>
<feature type="transmembrane region" description="Helical" evidence="1">
    <location>
        <begin position="41"/>
        <end position="62"/>
    </location>
</feature>